<keyword evidence="2" id="KW-1133">Transmembrane helix</keyword>
<feature type="compositionally biased region" description="Polar residues" evidence="1">
    <location>
        <begin position="96"/>
        <end position="106"/>
    </location>
</feature>
<gene>
    <name evidence="3" type="ORF">DR864_09525</name>
</gene>
<dbReference type="Proteomes" id="UP000251993">
    <property type="component" value="Chromosome"/>
</dbReference>
<proteinExistence type="predicted"/>
<evidence type="ECO:0000256" key="2">
    <source>
        <dbReference type="SAM" id="Phobius"/>
    </source>
</evidence>
<name>A0A344TH36_9BACT</name>
<organism evidence="3 4">
    <name type="scientific">Runella rosea</name>
    <dbReference type="NCBI Taxonomy" id="2259595"/>
    <lineage>
        <taxon>Bacteria</taxon>
        <taxon>Pseudomonadati</taxon>
        <taxon>Bacteroidota</taxon>
        <taxon>Cytophagia</taxon>
        <taxon>Cytophagales</taxon>
        <taxon>Spirosomataceae</taxon>
        <taxon>Runella</taxon>
    </lineage>
</organism>
<feature type="region of interest" description="Disordered" evidence="1">
    <location>
        <begin position="96"/>
        <end position="158"/>
    </location>
</feature>
<keyword evidence="2" id="KW-0812">Transmembrane</keyword>
<dbReference type="PANTHER" id="PTHR34980">
    <property type="entry name" value="INNER MEMBRANE PROTEIN-RELATED-RELATED"/>
    <property type="match status" value="1"/>
</dbReference>
<dbReference type="Pfam" id="PF05656">
    <property type="entry name" value="DUF805"/>
    <property type="match status" value="1"/>
</dbReference>
<dbReference type="GO" id="GO:0005886">
    <property type="term" value="C:plasma membrane"/>
    <property type="evidence" value="ECO:0007669"/>
    <property type="project" value="TreeGrafter"/>
</dbReference>
<dbReference type="InterPro" id="IPR008523">
    <property type="entry name" value="DUF805"/>
</dbReference>
<dbReference type="RefSeq" id="WP_114066742.1">
    <property type="nucleotide sequence ID" value="NZ_CP030850.1"/>
</dbReference>
<sequence length="158" mass="17146">MFNAPFSFEGRIRRTEYGLSVIIYSTIYGILSAIISPSNSGSGGAEVILLILIIPMLWFFCAQGAKRCHDIGNSGWMQLIPFYGLWLIFQDGESGTNQYGPNPKSIQTSNTSSSQPNPTDGGYQGGYSGGHNNQGNISQQNPSNNTNTGEYKSGDLYN</sequence>
<evidence type="ECO:0000256" key="1">
    <source>
        <dbReference type="SAM" id="MobiDB-lite"/>
    </source>
</evidence>
<feature type="compositionally biased region" description="Low complexity" evidence="1">
    <location>
        <begin position="107"/>
        <end position="121"/>
    </location>
</feature>
<evidence type="ECO:0000313" key="4">
    <source>
        <dbReference type="Proteomes" id="UP000251993"/>
    </source>
</evidence>
<feature type="transmembrane region" description="Helical" evidence="2">
    <location>
        <begin position="17"/>
        <end position="35"/>
    </location>
</feature>
<dbReference type="EMBL" id="CP030850">
    <property type="protein sequence ID" value="AXE17957.1"/>
    <property type="molecule type" value="Genomic_DNA"/>
</dbReference>
<dbReference type="KEGG" id="run:DR864_09525"/>
<keyword evidence="4" id="KW-1185">Reference proteome</keyword>
<dbReference type="PANTHER" id="PTHR34980:SF3">
    <property type="entry name" value="BLR8105 PROTEIN"/>
    <property type="match status" value="1"/>
</dbReference>
<evidence type="ECO:0008006" key="5">
    <source>
        <dbReference type="Google" id="ProtNLM"/>
    </source>
</evidence>
<dbReference type="OrthoDB" id="9812349at2"/>
<protein>
    <recommendedName>
        <fullName evidence="5">DUF805 domain-containing protein</fullName>
    </recommendedName>
</protein>
<keyword evidence="2" id="KW-0472">Membrane</keyword>
<evidence type="ECO:0000313" key="3">
    <source>
        <dbReference type="EMBL" id="AXE17957.1"/>
    </source>
</evidence>
<accession>A0A344TH36</accession>
<feature type="compositionally biased region" description="Polar residues" evidence="1">
    <location>
        <begin position="137"/>
        <end position="150"/>
    </location>
</feature>
<dbReference type="AlphaFoldDB" id="A0A344TH36"/>
<reference evidence="3 4" key="1">
    <citation type="submission" date="2018-07" db="EMBL/GenBank/DDBJ databases">
        <title>Genome sequencing of Runella.</title>
        <authorList>
            <person name="Baek M.-G."/>
            <person name="Yi H."/>
        </authorList>
    </citation>
    <scope>NUCLEOTIDE SEQUENCE [LARGE SCALE GENOMIC DNA]</scope>
    <source>
        <strain evidence="3 4">HYN0085</strain>
    </source>
</reference>
<feature type="transmembrane region" description="Helical" evidence="2">
    <location>
        <begin position="47"/>
        <end position="65"/>
    </location>
</feature>